<protein>
    <recommendedName>
        <fullName evidence="14">Dedicator of cytokinesis protein 1</fullName>
    </recommendedName>
</protein>
<feature type="compositionally biased region" description="Low complexity" evidence="8">
    <location>
        <begin position="1922"/>
        <end position="1937"/>
    </location>
</feature>
<evidence type="ECO:0000256" key="7">
    <source>
        <dbReference type="PROSITE-ProRule" id="PRU00983"/>
    </source>
</evidence>
<feature type="region of interest" description="Disordered" evidence="8">
    <location>
        <begin position="91"/>
        <end position="124"/>
    </location>
</feature>
<evidence type="ECO:0000256" key="2">
    <source>
        <dbReference type="ARBA" id="ARBA00022443"/>
    </source>
</evidence>
<dbReference type="Gene3D" id="1.25.40.410">
    <property type="match status" value="1"/>
</dbReference>
<reference evidence="12 13" key="1">
    <citation type="submission" date="2017-10" db="EMBL/GenBank/DDBJ databases">
        <title>Comparative genomics in systemic dimorphic fungi from Ajellomycetaceae.</title>
        <authorList>
            <person name="Munoz J.F."/>
            <person name="Mcewen J.G."/>
            <person name="Clay O.K."/>
            <person name="Cuomo C.A."/>
        </authorList>
    </citation>
    <scope>NUCLEOTIDE SEQUENCE [LARGE SCALE GENOMIC DNA]</scope>
    <source>
        <strain evidence="12 13">UAMH130</strain>
    </source>
</reference>
<dbReference type="PANTHER" id="PTHR45653">
    <property type="entry name" value="DEDICATOR OF CYTOKINESIS"/>
    <property type="match status" value="1"/>
</dbReference>
<feature type="compositionally biased region" description="Polar residues" evidence="8">
    <location>
        <begin position="478"/>
        <end position="496"/>
    </location>
</feature>
<evidence type="ECO:0000256" key="1">
    <source>
        <dbReference type="ARBA" id="ARBA00004496"/>
    </source>
</evidence>
<evidence type="ECO:0000259" key="10">
    <source>
        <dbReference type="PROSITE" id="PS51650"/>
    </source>
</evidence>
<feature type="compositionally biased region" description="Polar residues" evidence="8">
    <location>
        <begin position="2038"/>
        <end position="2048"/>
    </location>
</feature>
<evidence type="ECO:0000256" key="8">
    <source>
        <dbReference type="SAM" id="MobiDB-lite"/>
    </source>
</evidence>
<dbReference type="PANTHER" id="PTHR45653:SF10">
    <property type="entry name" value="MYOBLAST CITY, ISOFORM B"/>
    <property type="match status" value="1"/>
</dbReference>
<feature type="region of interest" description="Disordered" evidence="8">
    <location>
        <begin position="416"/>
        <end position="496"/>
    </location>
</feature>
<evidence type="ECO:0000259" key="9">
    <source>
        <dbReference type="PROSITE" id="PS50002"/>
    </source>
</evidence>
<feature type="compositionally biased region" description="Low complexity" evidence="8">
    <location>
        <begin position="2115"/>
        <end position="2136"/>
    </location>
</feature>
<dbReference type="InterPro" id="IPR046769">
    <property type="entry name" value="DOCKER_Lobe_A"/>
</dbReference>
<sequence>MPWRPLPRIAFAVAIYPFQPSSPADLPLELGDELYVIEQGGTNGSWYRGYLVAPPSLLAGLTSVKGRTLEARVFSGIFPKNCVEVREVLGDTDGSKNGRLSTQINPTKYAGSRTSTASPDNISVTDGRTLSTGVGDLKASRKMSQITIIKLEEDGGIRRSASPSLPLTPISLGPRDPNTMKPPAPVPMLKIGDETPTSAAEPLVDEIASCLREWHSTNIHQLLLARQYTTLENMSNIVLELDLARRQLLHNVLTAQERAALREETVWNLVRGNKMLSGEVVVRDPNQRGRLLTGDDSAMELTKLQSEMSMLDSGLIAQPDNISLHHLLFEVNAVSGTDAGSITLAVSLWLKQANGDIRQLSETYSLDLPTAETFATLVNNTKLKTLFTDLSATDIGEGSNSDSKLYLIIKALGSESPRVNAPPKSRSSSSRDGSLSNKVASGINSAGKGSLKARRSMMWGPKSRGPGPEVGKELSRHPPQSSDSVTAKPSKADTSGKGTAVARVVGLGALEIGAMLKQCKEVEQVVNIWSPRRENDEEDDYSEGFDEIVRSLLYSPTKQYVRSFRAARVHVQLHPFASEDAETLVRNNPTSLHNVTQTKRIGFPGAPTKPRSDIYVTLNRAIISQDALLSHPINCQVPVPQITGLRNLQLTLEVRNTAGARIEHCIYPSSNGPGQTAWRTTVAERGASWNQTIRLNIPADQVPGAHLIMSVADAPEFPFALSWMPLWDQQAFIRDGRHSLLLHAYDKSTSSIENGRGAYLSLPWSALGKNESTKDEAVTGPLATLSLETDLCSTEYSQDHVILGLISWREKSATEVLELLKRIVFVPEIEIVKQLRDVFDALFGIIVENAGNEEYEDLVFNDLVTVLGIVHDRRFNLGPLVDHYAEKQFNFPFATPCLIRSYCRLLQATPDSQQSRSLRAAFKVGRHLLKFIINAREQQKAKEEGIGITKVQSTFNRDLHFIFKSVEALMQNPAPILVGSKTLVVQHFHTWLPELSNALTKEEIINIALSFMDSCKDVKSMLILYKLVLILNYIRLPLFESPKDRETLFSCCVDWLSPYWGQTDDATDQYRDQVRLCSSIVAEQLKHPSPEMYVYMPKAVASYCVLVADGVEETDWLSMLFSKTFPFQLKQSKTKQRFEESLVELAAVIASLATLPNPAPLSFKDDDLALFLSQALETHKSVLSCDAYPSTWLSLHIYHHRAIMKNLEYLSTMLTSSLLPPPDDADNFDMELWKLFFETLLKLVSSDALTLETFPEQKRRAVWKIAGDVREHGADLLRRAWEAIGWDTSPEEQERYGLKKLGGYQVQYVPSLVCPIIELCLSVHEGLRHVAVGILQTMIVSEWQLNEDLSFVEAEIISSLDLLFKTKNASESGTQKSFINELLDLFEIGASEPDADLLVALKELVATVDELLDLLVASQNGNITESLNTLKLMEFMKDMEKEDIFIRYVHELARGQIAARNYTEAGLALQFHADLYDWDISKPVPALANPVFPEQTSFERKEALYFEIIQHFEDGKAWAHALSCYRELAHYYEHTVLDFSKLSRTQASMAKIYDAIVKDSDPPRRYFRVTFKGLGFPTTLRDKQYIFEGSPSDRMATFTDRMQKQYPAAQIVSSDVIDDLEGQFLRISAVSVQKDMNHAVYQRSKVPFSVREHLLTSVPSQFSITSKRHTSGNDVKEQWVVKTVFTTTEPFPNILRRSEIISSEEIALTPLQTAIERTWRKTQELLILERRASAGDDFNLTGLTEVLTRLLDLESTPSGCVALYRQFLVDESKMHMDSVDGETEEQAPRPVNPLNNAMAVALIDHAVALKRCLALYNRPAYQATQLELSRHFEIAFAPEVASLSPVFNTPEGEEPPNLLNGRSDPLIGSRPQPISQPRPISPEQELIRATRQLENAPSTNKFHEKTISTHRISLNPFKRSNHSATNSNSTINASTINEARQQSESKLNGTHTSRPSTAKTDATDAVSVTPSRAASRRSRNKNRDSGSKRRSWFGGGGSGIDTQKNSSSVSAPPPSTEDIRTTQQRITERARTSRSQDGRNGNVASQPPNAENSGSSGVSNGISSAAAKVSQLTRSVSGARRGAKSGSKNNSTNPAGESAGSNNNGRPVTSERLVTKAIVPTQTTTVTTGQNNNNKNAVSNSHRANVSTSVTTGPTATAPTPDGNASGGVRDSMMKRFSMLKVGKKASRHNVRDGSGAGGTLREE</sequence>
<feature type="compositionally biased region" description="Low complexity" evidence="8">
    <location>
        <begin position="2146"/>
        <end position="2160"/>
    </location>
</feature>
<dbReference type="PROSITE" id="PS50002">
    <property type="entry name" value="SH3"/>
    <property type="match status" value="1"/>
</dbReference>
<dbReference type="PROSITE" id="PS51650">
    <property type="entry name" value="C2_DOCK"/>
    <property type="match status" value="1"/>
</dbReference>
<dbReference type="CDD" id="cd11684">
    <property type="entry name" value="DHR2_DOCK"/>
    <property type="match status" value="1"/>
</dbReference>
<comment type="similarity">
    <text evidence="7">Belongs to the DOCK family.</text>
</comment>
<feature type="compositionally biased region" description="Polar residues" evidence="8">
    <location>
        <begin position="2086"/>
        <end position="2107"/>
    </location>
</feature>
<dbReference type="InterPro" id="IPR027007">
    <property type="entry name" value="C2_DOCK-type_domain"/>
</dbReference>
<feature type="compositionally biased region" description="Polar residues" evidence="8">
    <location>
        <begin position="98"/>
        <end position="124"/>
    </location>
</feature>
<evidence type="ECO:0008006" key="14">
    <source>
        <dbReference type="Google" id="ProtNLM"/>
    </source>
</evidence>
<dbReference type="GO" id="GO:0005085">
    <property type="term" value="F:guanyl-nucleotide exchange factor activity"/>
    <property type="evidence" value="ECO:0007669"/>
    <property type="project" value="UniProtKB-KW"/>
</dbReference>
<dbReference type="Pfam" id="PF06920">
    <property type="entry name" value="DHR-2_Lobe_A"/>
    <property type="match status" value="1"/>
</dbReference>
<dbReference type="CDD" id="cd08679">
    <property type="entry name" value="C2_DOCK180_related"/>
    <property type="match status" value="1"/>
</dbReference>
<dbReference type="SMART" id="SM00326">
    <property type="entry name" value="SH3"/>
    <property type="match status" value="1"/>
</dbReference>
<dbReference type="SUPFAM" id="SSF50044">
    <property type="entry name" value="SH3-domain"/>
    <property type="match status" value="1"/>
</dbReference>
<dbReference type="OrthoDB" id="18896at2759"/>
<gene>
    <name evidence="12" type="ORF">GX51_06265</name>
</gene>
<evidence type="ECO:0000259" key="11">
    <source>
        <dbReference type="PROSITE" id="PS51651"/>
    </source>
</evidence>
<dbReference type="Gene3D" id="2.60.40.150">
    <property type="entry name" value="C2 domain"/>
    <property type="match status" value="1"/>
</dbReference>
<dbReference type="InterPro" id="IPR042455">
    <property type="entry name" value="DOCK_N_sub1"/>
</dbReference>
<keyword evidence="2 6" id="KW-0728">SH3 domain</keyword>
<feature type="compositionally biased region" description="Polar residues" evidence="8">
    <location>
        <begin position="2000"/>
        <end position="2010"/>
    </location>
</feature>
<keyword evidence="3" id="KW-0963">Cytoplasm</keyword>
<evidence type="ECO:0000256" key="5">
    <source>
        <dbReference type="ARBA" id="ARBA00022658"/>
    </source>
</evidence>
<dbReference type="InterPro" id="IPR035892">
    <property type="entry name" value="C2_domain_sf"/>
</dbReference>
<evidence type="ECO:0000313" key="12">
    <source>
        <dbReference type="EMBL" id="PGG99525.1"/>
    </source>
</evidence>
<feature type="compositionally biased region" description="Polar residues" evidence="8">
    <location>
        <begin position="1938"/>
        <end position="1970"/>
    </location>
</feature>
<dbReference type="InterPro" id="IPR032376">
    <property type="entry name" value="DOCK_N"/>
</dbReference>
<dbReference type="Pfam" id="PF16172">
    <property type="entry name" value="DOCK_N"/>
    <property type="match status" value="1"/>
</dbReference>
<dbReference type="InterPro" id="IPR001452">
    <property type="entry name" value="SH3_domain"/>
</dbReference>
<feature type="domain" description="DOCKER" evidence="11">
    <location>
        <begin position="1436"/>
        <end position="1852"/>
    </location>
</feature>
<feature type="domain" description="C2 DOCK-type" evidence="10">
    <location>
        <begin position="611"/>
        <end position="792"/>
    </location>
</feature>
<feature type="region of interest" description="Disordered" evidence="8">
    <location>
        <begin position="160"/>
        <end position="179"/>
    </location>
</feature>
<feature type="region of interest" description="Disordered" evidence="8">
    <location>
        <begin position="1892"/>
        <end position="2204"/>
    </location>
</feature>
<feature type="region of interest" description="Disordered" evidence="8">
    <location>
        <begin position="1846"/>
        <end position="1880"/>
    </location>
</feature>
<name>A0A2B7WRX5_9EURO</name>
<comment type="subcellular location">
    <subcellularLocation>
        <location evidence="1">Cytoplasm</location>
    </subcellularLocation>
</comment>
<dbReference type="Proteomes" id="UP000224080">
    <property type="component" value="Unassembled WGS sequence"/>
</dbReference>
<keyword evidence="5" id="KW-0344">Guanine-nucleotide releasing factor</keyword>
<dbReference type="GO" id="GO:0005886">
    <property type="term" value="C:plasma membrane"/>
    <property type="evidence" value="ECO:0007669"/>
    <property type="project" value="TreeGrafter"/>
</dbReference>
<dbReference type="GO" id="GO:0005737">
    <property type="term" value="C:cytoplasm"/>
    <property type="evidence" value="ECO:0007669"/>
    <property type="project" value="UniProtKB-SubCell"/>
</dbReference>
<dbReference type="GO" id="GO:0031267">
    <property type="term" value="F:small GTPase binding"/>
    <property type="evidence" value="ECO:0007669"/>
    <property type="project" value="TreeGrafter"/>
</dbReference>
<evidence type="ECO:0000256" key="4">
    <source>
        <dbReference type="ARBA" id="ARBA00022553"/>
    </source>
</evidence>
<evidence type="ECO:0000256" key="6">
    <source>
        <dbReference type="PROSITE-ProRule" id="PRU00192"/>
    </source>
</evidence>
<dbReference type="EMBL" id="PDNC01000100">
    <property type="protein sequence ID" value="PGG99525.1"/>
    <property type="molecule type" value="Genomic_DNA"/>
</dbReference>
<dbReference type="InterPro" id="IPR043161">
    <property type="entry name" value="DOCK_C_lobe_A"/>
</dbReference>
<dbReference type="InterPro" id="IPR026791">
    <property type="entry name" value="DOCK"/>
</dbReference>
<evidence type="ECO:0000256" key="3">
    <source>
        <dbReference type="ARBA" id="ARBA00022490"/>
    </source>
</evidence>
<dbReference type="Pfam" id="PF14429">
    <property type="entry name" value="DOCK-C2"/>
    <property type="match status" value="1"/>
</dbReference>
<dbReference type="Gene3D" id="2.30.30.40">
    <property type="entry name" value="SH3 Domains"/>
    <property type="match status" value="1"/>
</dbReference>
<dbReference type="Gene3D" id="1.20.1270.350">
    <property type="entry name" value="Dedicator of cytokinesis N-terminal subdomain"/>
    <property type="match status" value="1"/>
</dbReference>
<feature type="domain" description="SH3" evidence="9">
    <location>
        <begin position="7"/>
        <end position="88"/>
    </location>
</feature>
<dbReference type="InterPro" id="IPR036028">
    <property type="entry name" value="SH3-like_dom_sf"/>
</dbReference>
<dbReference type="InterPro" id="IPR027357">
    <property type="entry name" value="DOCKER_dom"/>
</dbReference>
<feature type="compositionally biased region" description="Low complexity" evidence="8">
    <location>
        <begin position="425"/>
        <end position="436"/>
    </location>
</feature>
<keyword evidence="13" id="KW-1185">Reference proteome</keyword>
<proteinExistence type="inferred from homology"/>
<dbReference type="InterPro" id="IPR056372">
    <property type="entry name" value="TPR_DOCK"/>
</dbReference>
<evidence type="ECO:0000313" key="13">
    <source>
        <dbReference type="Proteomes" id="UP000224080"/>
    </source>
</evidence>
<dbReference type="PROSITE" id="PS51651">
    <property type="entry name" value="DOCKER"/>
    <property type="match status" value="1"/>
</dbReference>
<organism evidence="12 13">
    <name type="scientific">Blastomyces parvus</name>
    <dbReference type="NCBI Taxonomy" id="2060905"/>
    <lineage>
        <taxon>Eukaryota</taxon>
        <taxon>Fungi</taxon>
        <taxon>Dikarya</taxon>
        <taxon>Ascomycota</taxon>
        <taxon>Pezizomycotina</taxon>
        <taxon>Eurotiomycetes</taxon>
        <taxon>Eurotiomycetidae</taxon>
        <taxon>Onygenales</taxon>
        <taxon>Ajellomycetaceae</taxon>
        <taxon>Blastomyces</taxon>
    </lineage>
</organism>
<dbReference type="STRING" id="2060905.A0A2B7WRX5"/>
<dbReference type="GO" id="GO:0007264">
    <property type="term" value="P:small GTPase-mediated signal transduction"/>
    <property type="evidence" value="ECO:0007669"/>
    <property type="project" value="InterPro"/>
</dbReference>
<dbReference type="Pfam" id="PF23554">
    <property type="entry name" value="TPR_DOCK"/>
    <property type="match status" value="1"/>
</dbReference>
<keyword evidence="4" id="KW-0597">Phosphoprotein</keyword>
<accession>A0A2B7WRX5</accession>
<feature type="compositionally biased region" description="Gly residues" evidence="8">
    <location>
        <begin position="2195"/>
        <end position="2204"/>
    </location>
</feature>
<feature type="compositionally biased region" description="Basic and acidic residues" evidence="8">
    <location>
        <begin position="2026"/>
        <end position="2037"/>
    </location>
</feature>
<comment type="caution">
    <text evidence="12">The sequence shown here is derived from an EMBL/GenBank/DDBJ whole genome shotgun (WGS) entry which is preliminary data.</text>
</comment>
<feature type="compositionally biased region" description="Low complexity" evidence="8">
    <location>
        <begin position="2049"/>
        <end position="2067"/>
    </location>
</feature>